<dbReference type="Pfam" id="PF02541">
    <property type="entry name" value="Ppx-GppA"/>
    <property type="match status" value="1"/>
</dbReference>
<reference evidence="3 4" key="1">
    <citation type="submission" date="2018-07" db="EMBL/GenBank/DDBJ databases">
        <title>Microbacterium endoborsara sp. nov., a novel actinobacterium isolated from Borszczowia aralocaspica.</title>
        <authorList>
            <person name="An D."/>
        </authorList>
    </citation>
    <scope>NUCLEOTIDE SEQUENCE [LARGE SCALE GENOMIC DNA]</scope>
    <source>
        <strain evidence="3 4">C1.15228</strain>
    </source>
</reference>
<dbReference type="CDD" id="cd24056">
    <property type="entry name" value="ASKHA_NBD_MtPPX1-like"/>
    <property type="match status" value="1"/>
</dbReference>
<dbReference type="SUPFAM" id="SSF53067">
    <property type="entry name" value="Actin-like ATPase domain"/>
    <property type="match status" value="2"/>
</dbReference>
<sequence>MRLGVLDIGSNTVHLLVANTQPGGRPLAKTSEKSTLRLMRYLTDDGSISDEGIECILAAVRRARAVAETEQVDELLATATSAIRESTNGPKVIALIEEAIGQQLQVLTGPEEARFTFLALRRWFGWSAGQILMFDIGGGSLEIAGGSDEFPELAESVPLGAGRMTVEFLPQDPPGDAAVEKLAFHSEETLAAVAARFGRIPSPDHVVGSSKTIRSLARLVGYKRSGWGGAARWMLPQQELESWIPVLARVPATSRQELPGITPERTFQITAGAVVLNEAMKALNVSELEVSPWALREGILLRYAEDMGW</sequence>
<evidence type="ECO:0000256" key="1">
    <source>
        <dbReference type="ARBA" id="ARBA00007125"/>
    </source>
</evidence>
<comment type="caution">
    <text evidence="3">The sequence shown here is derived from an EMBL/GenBank/DDBJ whole genome shotgun (WGS) entry which is preliminary data.</text>
</comment>
<dbReference type="Gene3D" id="3.30.420.150">
    <property type="entry name" value="Exopolyphosphatase. Domain 2"/>
    <property type="match status" value="1"/>
</dbReference>
<organism evidence="3 4">
    <name type="scientific">Microbacterium sorbitolivorans</name>
    <dbReference type="NCBI Taxonomy" id="1867410"/>
    <lineage>
        <taxon>Bacteria</taxon>
        <taxon>Bacillati</taxon>
        <taxon>Actinomycetota</taxon>
        <taxon>Actinomycetes</taxon>
        <taxon>Micrococcales</taxon>
        <taxon>Microbacteriaceae</taxon>
        <taxon>Microbacterium</taxon>
    </lineage>
</organism>
<dbReference type="InterPro" id="IPR003695">
    <property type="entry name" value="Ppx_GppA_N"/>
</dbReference>
<comment type="similarity">
    <text evidence="1">Belongs to the GppA/Ppx family.</text>
</comment>
<accession>A0A367XYM3</accession>
<name>A0A367XYM3_9MICO</name>
<evidence type="ECO:0000313" key="3">
    <source>
        <dbReference type="EMBL" id="RCK58499.1"/>
    </source>
</evidence>
<evidence type="ECO:0000313" key="4">
    <source>
        <dbReference type="Proteomes" id="UP000253508"/>
    </source>
</evidence>
<dbReference type="Proteomes" id="UP000253508">
    <property type="component" value="Unassembled WGS sequence"/>
</dbReference>
<dbReference type="EMBL" id="QORO01000003">
    <property type="protein sequence ID" value="RCK58499.1"/>
    <property type="molecule type" value="Genomic_DNA"/>
</dbReference>
<evidence type="ECO:0000259" key="2">
    <source>
        <dbReference type="Pfam" id="PF02541"/>
    </source>
</evidence>
<keyword evidence="4" id="KW-1185">Reference proteome</keyword>
<proteinExistence type="inferred from homology"/>
<dbReference type="GO" id="GO:0016462">
    <property type="term" value="F:pyrophosphatase activity"/>
    <property type="evidence" value="ECO:0007669"/>
    <property type="project" value="TreeGrafter"/>
</dbReference>
<protein>
    <submittedName>
        <fullName evidence="3">Ppx/GppA family phosphatase</fullName>
    </submittedName>
</protein>
<dbReference type="InterPro" id="IPR050273">
    <property type="entry name" value="GppA/Ppx_hydrolase"/>
</dbReference>
<dbReference type="PANTHER" id="PTHR30005">
    <property type="entry name" value="EXOPOLYPHOSPHATASE"/>
    <property type="match status" value="1"/>
</dbReference>
<feature type="domain" description="Ppx/GppA phosphatase N-terminal" evidence="2">
    <location>
        <begin position="30"/>
        <end position="303"/>
    </location>
</feature>
<dbReference type="PANTHER" id="PTHR30005:SF0">
    <property type="entry name" value="RETROGRADE REGULATION PROTEIN 2"/>
    <property type="match status" value="1"/>
</dbReference>
<dbReference type="Gene3D" id="3.30.420.40">
    <property type="match status" value="1"/>
</dbReference>
<dbReference type="AlphaFoldDB" id="A0A367XYM3"/>
<dbReference type="OrthoDB" id="9793035at2"/>
<dbReference type="InterPro" id="IPR043129">
    <property type="entry name" value="ATPase_NBD"/>
</dbReference>
<gene>
    <name evidence="3" type="ORF">DTO57_10065</name>
</gene>
<dbReference type="RefSeq" id="WP_114118103.1">
    <property type="nucleotide sequence ID" value="NZ_BMHU01000002.1"/>
</dbReference>